<feature type="signal peptide" evidence="1">
    <location>
        <begin position="1"/>
        <end position="20"/>
    </location>
</feature>
<dbReference type="SUPFAM" id="SSF56219">
    <property type="entry name" value="DNase I-like"/>
    <property type="match status" value="1"/>
</dbReference>
<dbReference type="PANTHER" id="PTHR41349:SF1">
    <property type="entry name" value="PROTEIN CBG08683"/>
    <property type="match status" value="1"/>
</dbReference>
<dbReference type="Pfam" id="PF03372">
    <property type="entry name" value="Exo_endo_phos"/>
    <property type="match status" value="1"/>
</dbReference>
<feature type="chain" id="PRO_5038096063" evidence="1">
    <location>
        <begin position="21"/>
        <end position="349"/>
    </location>
</feature>
<keyword evidence="3" id="KW-0378">Hydrolase</keyword>
<dbReference type="Gene3D" id="3.60.10.10">
    <property type="entry name" value="Endonuclease/exonuclease/phosphatase"/>
    <property type="match status" value="1"/>
</dbReference>
<comment type="caution">
    <text evidence="3">The sequence shown here is derived from an EMBL/GenBank/DDBJ whole genome shotgun (WGS) entry which is preliminary data.</text>
</comment>
<dbReference type="AlphaFoldDB" id="A0A948X1T0"/>
<name>A0A948X1T0_9BACT</name>
<dbReference type="GO" id="GO:0004519">
    <property type="term" value="F:endonuclease activity"/>
    <property type="evidence" value="ECO:0007669"/>
    <property type="project" value="UniProtKB-KW"/>
</dbReference>
<evidence type="ECO:0000313" key="3">
    <source>
        <dbReference type="EMBL" id="MBU3855359.1"/>
    </source>
</evidence>
<dbReference type="InterPro" id="IPR036691">
    <property type="entry name" value="Endo/exonu/phosph_ase_sf"/>
</dbReference>
<evidence type="ECO:0000313" key="4">
    <source>
        <dbReference type="Proteomes" id="UP000784286"/>
    </source>
</evidence>
<dbReference type="PANTHER" id="PTHR41349">
    <property type="match status" value="1"/>
</dbReference>
<reference evidence="3" key="2">
    <citation type="submission" date="2021-04" db="EMBL/GenBank/DDBJ databases">
        <authorList>
            <person name="Gilroy R."/>
        </authorList>
    </citation>
    <scope>NUCLEOTIDE SEQUENCE</scope>
    <source>
        <strain evidence="3">8470</strain>
    </source>
</reference>
<organism evidence="3 4">
    <name type="scientific">Candidatus Phocaeicola excrementipullorum</name>
    <dbReference type="NCBI Taxonomy" id="2838731"/>
    <lineage>
        <taxon>Bacteria</taxon>
        <taxon>Pseudomonadati</taxon>
        <taxon>Bacteroidota</taxon>
        <taxon>Bacteroidia</taxon>
        <taxon>Bacteroidales</taxon>
        <taxon>Bacteroidaceae</taxon>
        <taxon>Phocaeicola</taxon>
    </lineage>
</organism>
<reference evidence="3" key="1">
    <citation type="journal article" date="2021" name="PeerJ">
        <title>Extensive microbial diversity within the chicken gut microbiome revealed by metagenomics and culture.</title>
        <authorList>
            <person name="Gilroy R."/>
            <person name="Ravi A."/>
            <person name="Getino M."/>
            <person name="Pursley I."/>
            <person name="Horton D.L."/>
            <person name="Alikhan N.F."/>
            <person name="Baker D."/>
            <person name="Gharbi K."/>
            <person name="Hall N."/>
            <person name="Watson M."/>
            <person name="Adriaenssens E.M."/>
            <person name="Foster-Nyarko E."/>
            <person name="Jarju S."/>
            <person name="Secka A."/>
            <person name="Antonio M."/>
            <person name="Oren A."/>
            <person name="Chaudhuri R.R."/>
            <person name="La Ragione R."/>
            <person name="Hildebrand F."/>
            <person name="Pallen M.J."/>
        </authorList>
    </citation>
    <scope>NUCLEOTIDE SEQUENCE</scope>
    <source>
        <strain evidence="3">8470</strain>
    </source>
</reference>
<dbReference type="Proteomes" id="UP000784286">
    <property type="component" value="Unassembled WGS sequence"/>
</dbReference>
<sequence length="349" mass="39504">MKKFFVLLLCLSASFGFNMAQTCGKGIKVLQLNLWGGTSKVSDGYQGFLDLLEEVDPDIVFLCEISGGQRFVHRVIQDMKQRGKLYYGEAFDLAVGFLSKIHPEKVQKLCTVPGNEERTMVKFLVAAGGKEVAFYSCHLDHRHYECYMPRGYSGTTWKKIDKPVTDEQAVLAANRLAYRDESVAAFLEEARKDIACGREVIIGGDFNEPSCLDWQDSTRHLWDHNGAVIHWDCSRMLLDAGFRDAYREKHPDPVRFPGFTFPAGNRHALDRLSWAPDADERDRIDFIYYYPACSSLKLQKCVLVGPRETVLRGRIEENGSEDPIWVPACVWPSDHKGNLAIFAFAGCSR</sequence>
<keyword evidence="3" id="KW-0540">Nuclease</keyword>
<dbReference type="EMBL" id="JAHLFJ010000024">
    <property type="protein sequence ID" value="MBU3855359.1"/>
    <property type="molecule type" value="Genomic_DNA"/>
</dbReference>
<proteinExistence type="predicted"/>
<evidence type="ECO:0000259" key="2">
    <source>
        <dbReference type="Pfam" id="PF03372"/>
    </source>
</evidence>
<gene>
    <name evidence="3" type="ORF">H9928_02160</name>
</gene>
<protein>
    <submittedName>
        <fullName evidence="3">Endonuclease/exonuclease/phosphatase family protein</fullName>
    </submittedName>
</protein>
<keyword evidence="1" id="KW-0732">Signal</keyword>
<dbReference type="InterPro" id="IPR005135">
    <property type="entry name" value="Endo/exonuclease/phosphatase"/>
</dbReference>
<keyword evidence="3" id="KW-0255">Endonuclease</keyword>
<accession>A0A948X1T0</accession>
<feature type="domain" description="Endonuclease/exonuclease/phosphatase" evidence="2">
    <location>
        <begin position="30"/>
        <end position="335"/>
    </location>
</feature>
<evidence type="ECO:0000256" key="1">
    <source>
        <dbReference type="SAM" id="SignalP"/>
    </source>
</evidence>